<evidence type="ECO:0000256" key="1">
    <source>
        <dbReference type="SAM" id="MobiDB-lite"/>
    </source>
</evidence>
<organism evidence="2 3">
    <name type="scientific">Cricetulus griseus</name>
    <name type="common">Chinese hamster</name>
    <name type="synonym">Cricetulus barabensis griseus</name>
    <dbReference type="NCBI Taxonomy" id="10029"/>
    <lineage>
        <taxon>Eukaryota</taxon>
        <taxon>Metazoa</taxon>
        <taxon>Chordata</taxon>
        <taxon>Craniata</taxon>
        <taxon>Vertebrata</taxon>
        <taxon>Euteleostomi</taxon>
        <taxon>Mammalia</taxon>
        <taxon>Eutheria</taxon>
        <taxon>Euarchontoglires</taxon>
        <taxon>Glires</taxon>
        <taxon>Rodentia</taxon>
        <taxon>Myomorpha</taxon>
        <taxon>Muroidea</taxon>
        <taxon>Cricetidae</taxon>
        <taxon>Cricetinae</taxon>
        <taxon>Cricetulus</taxon>
    </lineage>
</organism>
<feature type="compositionally biased region" description="Low complexity" evidence="1">
    <location>
        <begin position="111"/>
        <end position="120"/>
    </location>
</feature>
<reference evidence="3" key="3">
    <citation type="submission" date="2025-08" db="UniProtKB">
        <authorList>
            <consortium name="RefSeq"/>
        </authorList>
    </citation>
    <scope>IDENTIFICATION</scope>
    <source>
        <strain evidence="3">17A/GY</strain>
        <tissue evidence="3">Liver</tissue>
    </source>
</reference>
<proteinExistence type="predicted"/>
<feature type="region of interest" description="Disordered" evidence="1">
    <location>
        <begin position="66"/>
        <end position="124"/>
    </location>
</feature>
<keyword evidence="2" id="KW-1185">Reference proteome</keyword>
<protein>
    <submittedName>
        <fullName evidence="3">Uncharacterized protein LOC113835922</fullName>
    </submittedName>
</protein>
<evidence type="ECO:0000313" key="2">
    <source>
        <dbReference type="Proteomes" id="UP001108280"/>
    </source>
</evidence>
<dbReference type="Proteomes" id="UP001108280">
    <property type="component" value="Chromosome 5"/>
</dbReference>
<sequence length="201" mass="22208">MRSRHRRAPLETPAFRNFRTDLRLRAGVWGPVDPGATGRGSHEGLARPSLRASDGILCGASLREIQPPARADRPGRGGPSDPAAAVLGKRTRIPDPPFRWREGEPRRQPRRAAQPEGPRGSKLQPALHHGYVLRSANVAVQKPNPTRGAPEQSPWADSWYLDTTVGTGHKHPGASKTVLSNWKICRIILGFWFLLHSWLLS</sequence>
<dbReference type="KEGG" id="cge:113835922"/>
<reference evidence="2" key="1">
    <citation type="journal article" date="2018" name="Biotechnol. Bioeng.">
        <title>A reference genome of the Chinese hamster based on a hybrid assembly strategy.</title>
        <authorList>
            <person name="Rupp O."/>
            <person name="MacDonald M.L."/>
            <person name="Li S."/>
            <person name="Dhiman H."/>
            <person name="Polson S."/>
            <person name="Griep S."/>
            <person name="Heffner K."/>
            <person name="Hernandez I."/>
            <person name="Brinkrolf K."/>
            <person name="Jadhav V."/>
            <person name="Samoudi M."/>
            <person name="Hao H."/>
            <person name="Kingham B."/>
            <person name="Goesmann A."/>
            <person name="Betenbaugh M.J."/>
            <person name="Lewis N.E."/>
            <person name="Borth N."/>
            <person name="Lee K.H."/>
        </authorList>
    </citation>
    <scope>NUCLEOTIDE SEQUENCE [LARGE SCALE GENOMIC DNA]</scope>
    <source>
        <strain evidence="2">17A/GY</strain>
    </source>
</reference>
<dbReference type="RefSeq" id="XP_027273726.1">
    <property type="nucleotide sequence ID" value="XM_027417925.2"/>
</dbReference>
<reference evidence="2" key="2">
    <citation type="journal article" date="2020" name="Biotechnol. Bioeng.">
        <title>Chromosome-scale scaffolds for the Chinese hamster reference genome assembly to facilitate the study of the CHO epigenome.</title>
        <authorList>
            <person name="Hilliard W."/>
            <person name="MacDonald M."/>
            <person name="Lee K.H."/>
        </authorList>
    </citation>
    <scope>NUCLEOTIDE SEQUENCE [LARGE SCALE GENOMIC DNA]</scope>
    <source>
        <strain evidence="2">17A/GY</strain>
    </source>
</reference>
<gene>
    <name evidence="3" type="primary">LOC113835922</name>
</gene>
<accession>A0A9J7G0G3</accession>
<dbReference type="GeneID" id="113835922"/>
<evidence type="ECO:0000313" key="3">
    <source>
        <dbReference type="RefSeq" id="XP_027273726.1"/>
    </source>
</evidence>
<name>A0A9J7G0G3_CRIGR</name>
<dbReference type="AlphaFoldDB" id="A0A9J7G0G3"/>
<feature type="compositionally biased region" description="Basic and acidic residues" evidence="1">
    <location>
        <begin position="98"/>
        <end position="107"/>
    </location>
</feature>